<evidence type="ECO:0008006" key="3">
    <source>
        <dbReference type="Google" id="ProtNLM"/>
    </source>
</evidence>
<protein>
    <recommendedName>
        <fullName evidence="3">Phage protein</fullName>
    </recommendedName>
</protein>
<organism evidence="1 2">
    <name type="scientific">Bacillus kandeliae</name>
    <dbReference type="NCBI Taxonomy" id="3129297"/>
    <lineage>
        <taxon>Bacteria</taxon>
        <taxon>Bacillati</taxon>
        <taxon>Bacillota</taxon>
        <taxon>Bacilli</taxon>
        <taxon>Bacillales</taxon>
        <taxon>Bacillaceae</taxon>
        <taxon>Bacillus</taxon>
    </lineage>
</organism>
<proteinExistence type="predicted"/>
<dbReference type="RefSeq" id="WP_338754879.1">
    <property type="nucleotide sequence ID" value="NZ_CP147405.1"/>
</dbReference>
<accession>A0ABZ2NCL0</accession>
<evidence type="ECO:0000313" key="2">
    <source>
        <dbReference type="Proteomes" id="UP001387364"/>
    </source>
</evidence>
<evidence type="ECO:0000313" key="1">
    <source>
        <dbReference type="EMBL" id="WXB94987.1"/>
    </source>
</evidence>
<name>A0ABZ2NCL0_9BACI</name>
<dbReference type="EMBL" id="CP147405">
    <property type="protein sequence ID" value="WXB94987.1"/>
    <property type="molecule type" value="Genomic_DNA"/>
</dbReference>
<dbReference type="Proteomes" id="UP001387364">
    <property type="component" value="Plasmid unnamed1"/>
</dbReference>
<sequence length="104" mass="11698">MERDPKTGRFLPGNKAAVGNRGNCNPKWGNKNAVKHGFYETITIMKVQDDGWLFIFQSGAGAVRINPDAYYVVSDNEKQGFAIRMNIVEDLLSRGFKLHPEKVI</sequence>
<reference evidence="1 2" key="1">
    <citation type="submission" date="2024-02" db="EMBL/GenBank/DDBJ databases">
        <title>Seven novel Bacillus-like species.</title>
        <authorList>
            <person name="Liu G."/>
        </authorList>
    </citation>
    <scope>NUCLEOTIDE SEQUENCE [LARGE SCALE GENOMIC DNA]</scope>
    <source>
        <strain evidence="1 2">FJAT-52991</strain>
        <plasmid evidence="1 2">unnamed1</plasmid>
    </source>
</reference>
<gene>
    <name evidence="1" type="ORF">WDJ61_18580</name>
</gene>
<keyword evidence="1" id="KW-0614">Plasmid</keyword>
<geneLocation type="plasmid" evidence="1 2">
    <name>unnamed1</name>
</geneLocation>
<keyword evidence="2" id="KW-1185">Reference proteome</keyword>